<organism evidence="1">
    <name type="scientific">Arundo donax</name>
    <name type="common">Giant reed</name>
    <name type="synonym">Donax arundinaceus</name>
    <dbReference type="NCBI Taxonomy" id="35708"/>
    <lineage>
        <taxon>Eukaryota</taxon>
        <taxon>Viridiplantae</taxon>
        <taxon>Streptophyta</taxon>
        <taxon>Embryophyta</taxon>
        <taxon>Tracheophyta</taxon>
        <taxon>Spermatophyta</taxon>
        <taxon>Magnoliopsida</taxon>
        <taxon>Liliopsida</taxon>
        <taxon>Poales</taxon>
        <taxon>Poaceae</taxon>
        <taxon>PACMAD clade</taxon>
        <taxon>Arundinoideae</taxon>
        <taxon>Arundineae</taxon>
        <taxon>Arundo</taxon>
    </lineage>
</organism>
<name>A0A0A9CND7_ARUDO</name>
<sequence length="16" mass="1810">MGVYNVNHGNKNVRHA</sequence>
<dbReference type="EMBL" id="GBRH01224878">
    <property type="protein sequence ID" value="JAD73017.1"/>
    <property type="molecule type" value="Transcribed_RNA"/>
</dbReference>
<accession>A0A0A9CND7</accession>
<reference evidence="1" key="1">
    <citation type="submission" date="2014-09" db="EMBL/GenBank/DDBJ databases">
        <authorList>
            <person name="Magalhaes I.L.F."/>
            <person name="Oliveira U."/>
            <person name="Santos F.R."/>
            <person name="Vidigal T.H.D.A."/>
            <person name="Brescovit A.D."/>
            <person name="Santos A.J."/>
        </authorList>
    </citation>
    <scope>NUCLEOTIDE SEQUENCE</scope>
    <source>
        <tissue evidence="1">Shoot tissue taken approximately 20 cm above the soil surface</tissue>
    </source>
</reference>
<evidence type="ECO:0000313" key="1">
    <source>
        <dbReference type="EMBL" id="JAD73017.1"/>
    </source>
</evidence>
<reference evidence="1" key="2">
    <citation type="journal article" date="2015" name="Data Brief">
        <title>Shoot transcriptome of the giant reed, Arundo donax.</title>
        <authorList>
            <person name="Barrero R.A."/>
            <person name="Guerrero F.D."/>
            <person name="Moolhuijzen P."/>
            <person name="Goolsby J.A."/>
            <person name="Tidwell J."/>
            <person name="Bellgard S.E."/>
            <person name="Bellgard M.I."/>
        </authorList>
    </citation>
    <scope>NUCLEOTIDE SEQUENCE</scope>
    <source>
        <tissue evidence="1">Shoot tissue taken approximately 20 cm above the soil surface</tissue>
    </source>
</reference>
<dbReference type="AlphaFoldDB" id="A0A0A9CND7"/>
<protein>
    <submittedName>
        <fullName evidence="1">Uncharacterized protein</fullName>
    </submittedName>
</protein>
<proteinExistence type="predicted"/>